<keyword evidence="13 22" id="KW-0862">Zinc</keyword>
<evidence type="ECO:0000256" key="7">
    <source>
        <dbReference type="ARBA" id="ARBA00022490"/>
    </source>
</evidence>
<evidence type="ECO:0000259" key="23">
    <source>
        <dbReference type="PROSITE" id="PS50021"/>
    </source>
</evidence>
<dbReference type="PROSITE" id="PS00478">
    <property type="entry name" value="LIM_DOMAIN_1"/>
    <property type="match status" value="1"/>
</dbReference>
<dbReference type="FunFam" id="1.10.418.10:FF:000023">
    <property type="entry name" value="EH domain-binding protein 1 isoform X1"/>
    <property type="match status" value="1"/>
</dbReference>
<evidence type="ECO:0000256" key="17">
    <source>
        <dbReference type="ARBA" id="ARBA00023038"/>
    </source>
</evidence>
<dbReference type="OMA" id="WAFLEVL"/>
<dbReference type="InterPro" id="IPR001715">
    <property type="entry name" value="CH_dom"/>
</dbReference>
<evidence type="ECO:0000256" key="8">
    <source>
        <dbReference type="ARBA" id="ARBA00022553"/>
    </source>
</evidence>
<keyword evidence="26" id="KW-1185">Reference proteome</keyword>
<evidence type="ECO:0000256" key="20">
    <source>
        <dbReference type="ARBA" id="ARBA00023242"/>
    </source>
</evidence>
<keyword evidence="8" id="KW-0597">Phosphoprotein</keyword>
<evidence type="ECO:0000256" key="14">
    <source>
        <dbReference type="ARBA" id="ARBA00022857"/>
    </source>
</evidence>
<evidence type="ECO:0000256" key="21">
    <source>
        <dbReference type="ARBA" id="ARBA00049522"/>
    </source>
</evidence>
<feature type="domain" description="LIM zinc-binding" evidence="24">
    <location>
        <begin position="709"/>
        <end position="771"/>
    </location>
</feature>
<dbReference type="SUPFAM" id="SSF51905">
    <property type="entry name" value="FAD/NAD(P)-binding domain"/>
    <property type="match status" value="1"/>
</dbReference>
<sequence>MGETEDEHLGQASVLFENFVQASTCKGTLQAFSILCRQLQLDPLDYSNFYSSLKAAVSTWKVKTLWTKLDKKAQQKVYGQNKACQGTRCLIIGGGPCGLRTAIELALLGCKVVLIEKRDTFSRNNVLHLWPFTIHDLRGLGAKKFYGKFCAGSIDHISIRQLQLMLLKVCLILGVEIHVNVEFTGLLEPQKEQPDEESGWRAEFQPSGHPLADFHFDVVIGADGRKSTLDGFARKEFRGKLAIAITANFVNRNTTAEAKVEEISGVAFIFNQKFFLELKEETGIDLENIVYYRDNTHYFVMTAKKQSLLDKGVIISDHIETERLLSADNVNQEALLSYAREAADFGTNYQLPSLDYAINHYGQPDVAMFDFTCMYASENATLIREKRGHQLVVALVGDSLLEPFWPMGTGCARGFLAAFDTAWMVRGWAQGRKPLEILAERESIYRLLPQTTPENISKNFEQYSIDPVTRYPNLNVNYIRPHQVRHLFINGHLASCHLERGGATHRSGNWFKRESDVHPGRLLSWCQKQTRGYRGVVITDLTSSWRNGLALCALIHHQRPELIDFDSLEEEDVAENNQLAFDIAEREFGIQPVIRGEEMAAAAEPDQLLMVLYLSKFQEAFRSSPANGRGQVPSCFLHLGFFPQGGGQDVVLFYISLSCHSALPAGEDGELRENKVRSMATQLLAKFEENSSTVQKRSKDGAAGLGGSDICHFCSKRVYVMERLSAEGFFFHRECFRCDVCSCTLRLGGHAFDSREAKFYCKIHYAQRQTSSHMGRIRRLVRTEERLHPRLLDSGSCSTVDSIQTGPPGTLVSLLTRGLRWPVRVSRAARTMPRRLLESMSEAFTAARRHLRNRSGDYVFLYELLSLGGPLLCMMHEVLQQIYHDRCKDSITLWISVSGYFLGNVSIYILKVFF</sequence>
<dbReference type="SUPFAM" id="SSF57716">
    <property type="entry name" value="Glucocorticoid receptor-like (DNA-binding domain)"/>
    <property type="match status" value="2"/>
</dbReference>
<dbReference type="InterPro" id="IPR050540">
    <property type="entry name" value="F-actin_Monoox_Mical"/>
</dbReference>
<dbReference type="InterPro" id="IPR001781">
    <property type="entry name" value="Znf_LIM"/>
</dbReference>
<dbReference type="GO" id="GO:0003779">
    <property type="term" value="F:actin binding"/>
    <property type="evidence" value="ECO:0007669"/>
    <property type="project" value="UniProtKB-KW"/>
</dbReference>
<dbReference type="Pfam" id="PF25413">
    <property type="entry name" value="Rossman_Mical"/>
    <property type="match status" value="1"/>
</dbReference>
<comment type="similarity">
    <text evidence="5">Belongs to the Mical family.</text>
</comment>
<evidence type="ECO:0000313" key="26">
    <source>
        <dbReference type="Proteomes" id="UP000005226"/>
    </source>
</evidence>
<keyword evidence="17 22" id="KW-0440">LIM domain</keyword>
<comment type="subcellular location">
    <subcellularLocation>
        <location evidence="4">Cytoplasm</location>
    </subcellularLocation>
    <subcellularLocation>
        <location evidence="3">Endosome</location>
    </subcellularLocation>
    <subcellularLocation>
        <location evidence="2">Nucleus</location>
    </subcellularLocation>
</comment>
<keyword evidence="15" id="KW-0560">Oxidoreductase</keyword>
<dbReference type="SUPFAM" id="SSF47576">
    <property type="entry name" value="Calponin-homology domain, CH-domain"/>
    <property type="match status" value="1"/>
</dbReference>
<reference evidence="25 26" key="1">
    <citation type="journal article" date="2011" name="Genome Biol. Evol.">
        <title>Integration of the genetic map and genome assembly of fugu facilitates insights into distinct features of genome evolution in teleosts and mammals.</title>
        <authorList>
            <person name="Kai W."/>
            <person name="Kikuchi K."/>
            <person name="Tohari S."/>
            <person name="Chew A.K."/>
            <person name="Tay A."/>
            <person name="Fujiwara A."/>
            <person name="Hosoya S."/>
            <person name="Suetake H."/>
            <person name="Naruse K."/>
            <person name="Brenner S."/>
            <person name="Suzuki Y."/>
            <person name="Venkatesh B."/>
        </authorList>
    </citation>
    <scope>NUCLEOTIDE SEQUENCE [LARGE SCALE GENOMIC DNA]</scope>
</reference>
<evidence type="ECO:0000256" key="6">
    <source>
        <dbReference type="ARBA" id="ARBA00012709"/>
    </source>
</evidence>
<dbReference type="SMART" id="SM00132">
    <property type="entry name" value="LIM"/>
    <property type="match status" value="1"/>
</dbReference>
<dbReference type="PANTHER" id="PTHR23167:SF39">
    <property type="entry name" value="[F-ACTIN]-MONOOXYGENASE MICAL2"/>
    <property type="match status" value="1"/>
</dbReference>
<evidence type="ECO:0000256" key="13">
    <source>
        <dbReference type="ARBA" id="ARBA00022833"/>
    </source>
</evidence>
<dbReference type="Pfam" id="PF00307">
    <property type="entry name" value="CH"/>
    <property type="match status" value="1"/>
</dbReference>
<evidence type="ECO:0000256" key="5">
    <source>
        <dbReference type="ARBA" id="ARBA00008223"/>
    </source>
</evidence>
<dbReference type="FunFam" id="3.50.50.60:FF:000004">
    <property type="entry name" value="protein-methionine sulfoxide oxidase MICAL2 isoform X1"/>
    <property type="match status" value="1"/>
</dbReference>
<dbReference type="GO" id="GO:0071949">
    <property type="term" value="F:FAD binding"/>
    <property type="evidence" value="ECO:0007669"/>
    <property type="project" value="InterPro"/>
</dbReference>
<evidence type="ECO:0000256" key="1">
    <source>
        <dbReference type="ARBA" id="ARBA00001974"/>
    </source>
</evidence>
<dbReference type="InterPro" id="IPR036872">
    <property type="entry name" value="CH_dom_sf"/>
</dbReference>
<dbReference type="EC" id="1.14.13.225" evidence="6"/>
<dbReference type="InterPro" id="IPR057494">
    <property type="entry name" value="Rossman_Mical"/>
</dbReference>
<dbReference type="GO" id="GO:0120501">
    <property type="term" value="F:F-actin monooxygenase activity"/>
    <property type="evidence" value="ECO:0007669"/>
    <property type="project" value="UniProtKB-EC"/>
</dbReference>
<comment type="catalytic activity">
    <reaction evidence="21">
        <text>L-methionyl-[F-actin] + NADPH + O2 + H(+) = L-methionyl-(R)-S-oxide-[F-actin] + NADP(+) + H2O</text>
        <dbReference type="Rhea" id="RHEA:51308"/>
        <dbReference type="Rhea" id="RHEA-COMP:12953"/>
        <dbReference type="Rhea" id="RHEA-COMP:12956"/>
        <dbReference type="ChEBI" id="CHEBI:15377"/>
        <dbReference type="ChEBI" id="CHEBI:15378"/>
        <dbReference type="ChEBI" id="CHEBI:15379"/>
        <dbReference type="ChEBI" id="CHEBI:16044"/>
        <dbReference type="ChEBI" id="CHEBI:45764"/>
        <dbReference type="ChEBI" id="CHEBI:57783"/>
        <dbReference type="ChEBI" id="CHEBI:58349"/>
        <dbReference type="EC" id="1.14.13.225"/>
    </reaction>
</comment>
<evidence type="ECO:0000256" key="3">
    <source>
        <dbReference type="ARBA" id="ARBA00004177"/>
    </source>
</evidence>
<dbReference type="CDD" id="cd09439">
    <property type="entry name" value="LIM_Mical"/>
    <property type="match status" value="1"/>
</dbReference>
<dbReference type="InterPro" id="IPR002938">
    <property type="entry name" value="FAD-bd"/>
</dbReference>
<dbReference type="Gene3D" id="3.50.50.60">
    <property type="entry name" value="FAD/NAD(P)-binding domain"/>
    <property type="match status" value="1"/>
</dbReference>
<protein>
    <recommendedName>
        <fullName evidence="6">F-actin monooxygenase</fullName>
        <ecNumber evidence="6">1.14.13.225</ecNumber>
    </recommendedName>
</protein>
<keyword evidence="14" id="KW-0521">NADP</keyword>
<dbReference type="GO" id="GO:0005768">
    <property type="term" value="C:endosome"/>
    <property type="evidence" value="ECO:0007669"/>
    <property type="project" value="UniProtKB-SubCell"/>
</dbReference>
<dbReference type="InterPro" id="IPR036188">
    <property type="entry name" value="FAD/NAD-bd_sf"/>
</dbReference>
<evidence type="ECO:0000256" key="12">
    <source>
        <dbReference type="ARBA" id="ARBA00022827"/>
    </source>
</evidence>
<dbReference type="Pfam" id="PF00412">
    <property type="entry name" value="LIM"/>
    <property type="match status" value="1"/>
</dbReference>
<dbReference type="GeneTree" id="ENSGT00940000158780"/>
<dbReference type="Gene3D" id="1.10.418.10">
    <property type="entry name" value="Calponin-like domain"/>
    <property type="match status" value="1"/>
</dbReference>
<evidence type="ECO:0000256" key="16">
    <source>
        <dbReference type="ARBA" id="ARBA00023033"/>
    </source>
</evidence>
<evidence type="ECO:0000313" key="25">
    <source>
        <dbReference type="Ensembl" id="ENSTRUP00000016126.3"/>
    </source>
</evidence>
<evidence type="ECO:0000256" key="2">
    <source>
        <dbReference type="ARBA" id="ARBA00004123"/>
    </source>
</evidence>
<gene>
    <name evidence="25" type="primary">mical2b</name>
</gene>
<keyword evidence="12" id="KW-0274">FAD</keyword>
<dbReference type="Ensembl" id="ENSTRUT00000016198.3">
    <property type="protein sequence ID" value="ENSTRUP00000016126.3"/>
    <property type="gene ID" value="ENSTRUG00000006568.3"/>
</dbReference>
<keyword evidence="7" id="KW-0963">Cytoplasm</keyword>
<comment type="cofactor">
    <cofactor evidence="1">
        <name>FAD</name>
        <dbReference type="ChEBI" id="CHEBI:57692"/>
    </cofactor>
</comment>
<evidence type="ECO:0000256" key="10">
    <source>
        <dbReference type="ARBA" id="ARBA00022723"/>
    </source>
</evidence>
<dbReference type="GO" id="GO:0005634">
    <property type="term" value="C:nucleus"/>
    <property type="evidence" value="ECO:0007669"/>
    <property type="project" value="UniProtKB-SubCell"/>
</dbReference>
<dbReference type="PROSITE" id="PS50021">
    <property type="entry name" value="CH"/>
    <property type="match status" value="1"/>
</dbReference>
<keyword evidence="20" id="KW-0539">Nucleus</keyword>
<reference evidence="25" key="2">
    <citation type="submission" date="2025-08" db="UniProtKB">
        <authorList>
            <consortium name="Ensembl"/>
        </authorList>
    </citation>
    <scope>IDENTIFICATION</scope>
</reference>
<evidence type="ECO:0000256" key="9">
    <source>
        <dbReference type="ARBA" id="ARBA00022630"/>
    </source>
</evidence>
<accession>H2SUN9</accession>
<dbReference type="Pfam" id="PF01494">
    <property type="entry name" value="FAD_binding_3"/>
    <property type="match status" value="1"/>
</dbReference>
<keyword evidence="19" id="KW-0009">Actin-binding</keyword>
<name>H2SUN9_TAKRU</name>
<dbReference type="PROSITE" id="PS50023">
    <property type="entry name" value="LIM_DOMAIN_2"/>
    <property type="match status" value="1"/>
</dbReference>
<evidence type="ECO:0000259" key="24">
    <source>
        <dbReference type="PROSITE" id="PS50023"/>
    </source>
</evidence>
<evidence type="ECO:0000256" key="18">
    <source>
        <dbReference type="ARBA" id="ARBA00023054"/>
    </source>
</evidence>
<proteinExistence type="inferred from homology"/>
<evidence type="ECO:0000256" key="19">
    <source>
        <dbReference type="ARBA" id="ARBA00023203"/>
    </source>
</evidence>
<keyword evidence="18" id="KW-0175">Coiled coil</keyword>
<dbReference type="SMART" id="SM00033">
    <property type="entry name" value="CH"/>
    <property type="match status" value="1"/>
</dbReference>
<dbReference type="PRINTS" id="PR00420">
    <property type="entry name" value="RNGMNOXGNASE"/>
</dbReference>
<dbReference type="AlphaFoldDB" id="H2SUN9"/>
<feature type="domain" description="Calponin-homology (CH)" evidence="23">
    <location>
        <begin position="516"/>
        <end position="619"/>
    </location>
</feature>
<dbReference type="GO" id="GO:0046872">
    <property type="term" value="F:metal ion binding"/>
    <property type="evidence" value="ECO:0007669"/>
    <property type="project" value="UniProtKB-KW"/>
</dbReference>
<dbReference type="PANTHER" id="PTHR23167">
    <property type="entry name" value="CALPONIN HOMOLOGY DOMAIN-CONTAINING PROTEIN DDB_G0272472-RELATED"/>
    <property type="match status" value="1"/>
</dbReference>
<keyword evidence="11" id="KW-0967">Endosome</keyword>
<evidence type="ECO:0000256" key="11">
    <source>
        <dbReference type="ARBA" id="ARBA00022753"/>
    </source>
</evidence>
<keyword evidence="9" id="KW-0285">Flavoprotein</keyword>
<evidence type="ECO:0000256" key="4">
    <source>
        <dbReference type="ARBA" id="ARBA00004496"/>
    </source>
</evidence>
<evidence type="ECO:0000256" key="15">
    <source>
        <dbReference type="ARBA" id="ARBA00023002"/>
    </source>
</evidence>
<organism evidence="25 26">
    <name type="scientific">Takifugu rubripes</name>
    <name type="common">Japanese pufferfish</name>
    <name type="synonym">Fugu rubripes</name>
    <dbReference type="NCBI Taxonomy" id="31033"/>
    <lineage>
        <taxon>Eukaryota</taxon>
        <taxon>Metazoa</taxon>
        <taxon>Chordata</taxon>
        <taxon>Craniata</taxon>
        <taxon>Vertebrata</taxon>
        <taxon>Euteleostomi</taxon>
        <taxon>Actinopterygii</taxon>
        <taxon>Neopterygii</taxon>
        <taxon>Teleostei</taxon>
        <taxon>Neoteleostei</taxon>
        <taxon>Acanthomorphata</taxon>
        <taxon>Eupercaria</taxon>
        <taxon>Tetraodontiformes</taxon>
        <taxon>Tetradontoidea</taxon>
        <taxon>Tetraodontidae</taxon>
        <taxon>Takifugu</taxon>
    </lineage>
</organism>
<keyword evidence="10 22" id="KW-0479">Metal-binding</keyword>
<dbReference type="Gene3D" id="2.10.110.10">
    <property type="entry name" value="Cysteine Rich Protein"/>
    <property type="match status" value="1"/>
</dbReference>
<evidence type="ECO:0000256" key="22">
    <source>
        <dbReference type="PROSITE-ProRule" id="PRU00125"/>
    </source>
</evidence>
<keyword evidence="16" id="KW-0503">Monooxygenase</keyword>
<reference evidence="25" key="3">
    <citation type="submission" date="2025-09" db="UniProtKB">
        <authorList>
            <consortium name="Ensembl"/>
        </authorList>
    </citation>
    <scope>IDENTIFICATION</scope>
</reference>
<dbReference type="Proteomes" id="UP000005226">
    <property type="component" value="Chromosome 9"/>
</dbReference>